<dbReference type="Pfam" id="PF12830">
    <property type="entry name" value="Nipped-B_C"/>
    <property type="match status" value="1"/>
</dbReference>
<reference evidence="10" key="1">
    <citation type="journal article" date="2020" name="Stud. Mycol.">
        <title>101 Dothideomycetes genomes: a test case for predicting lifestyles and emergence of pathogens.</title>
        <authorList>
            <person name="Haridas S."/>
            <person name="Albert R."/>
            <person name="Binder M."/>
            <person name="Bloem J."/>
            <person name="Labutti K."/>
            <person name="Salamov A."/>
            <person name="Andreopoulos B."/>
            <person name="Baker S."/>
            <person name="Barry K."/>
            <person name="Bills G."/>
            <person name="Bluhm B."/>
            <person name="Cannon C."/>
            <person name="Castanera R."/>
            <person name="Culley D."/>
            <person name="Daum C."/>
            <person name="Ezra D."/>
            <person name="Gonzalez J."/>
            <person name="Henrissat B."/>
            <person name="Kuo A."/>
            <person name="Liang C."/>
            <person name="Lipzen A."/>
            <person name="Lutzoni F."/>
            <person name="Magnuson J."/>
            <person name="Mondo S."/>
            <person name="Nolan M."/>
            <person name="Ohm R."/>
            <person name="Pangilinan J."/>
            <person name="Park H.-J."/>
            <person name="Ramirez L."/>
            <person name="Alfaro M."/>
            <person name="Sun H."/>
            <person name="Tritt A."/>
            <person name="Yoshinaga Y."/>
            <person name="Zwiers L.-H."/>
            <person name="Turgeon B."/>
            <person name="Goodwin S."/>
            <person name="Spatafora J."/>
            <person name="Crous P."/>
            <person name="Grigoriev I."/>
        </authorList>
    </citation>
    <scope>NUCLEOTIDE SEQUENCE</scope>
    <source>
        <strain evidence="10">CBS 110217</strain>
    </source>
</reference>
<feature type="coiled-coil region" evidence="7">
    <location>
        <begin position="204"/>
        <end position="231"/>
    </location>
</feature>
<name>A0A9P4HDE6_9PLEO</name>
<dbReference type="CDD" id="cd23958">
    <property type="entry name" value="SCC2"/>
    <property type="match status" value="1"/>
</dbReference>
<feature type="region of interest" description="Disordered" evidence="8">
    <location>
        <begin position="1681"/>
        <end position="1750"/>
    </location>
</feature>
<dbReference type="PANTHER" id="PTHR21704:SF18">
    <property type="entry name" value="NIPPED-B-LIKE PROTEIN"/>
    <property type="match status" value="1"/>
</dbReference>
<dbReference type="Gene3D" id="1.25.10.10">
    <property type="entry name" value="Leucine-rich Repeat Variant"/>
    <property type="match status" value="1"/>
</dbReference>
<keyword evidence="5 6" id="KW-0131">Cell cycle</keyword>
<keyword evidence="4 6" id="KW-0539">Nucleus</keyword>
<comment type="caution">
    <text evidence="10">The sequence shown here is derived from an EMBL/GenBank/DDBJ whole genome shotgun (WGS) entry which is preliminary data.</text>
</comment>
<evidence type="ECO:0000256" key="4">
    <source>
        <dbReference type="ARBA" id="ARBA00023242"/>
    </source>
</evidence>
<proteinExistence type="inferred from homology"/>
<feature type="region of interest" description="Disordered" evidence="8">
    <location>
        <begin position="105"/>
        <end position="135"/>
    </location>
</feature>
<dbReference type="GO" id="GO:0034087">
    <property type="term" value="P:establishment of mitotic sister chromatid cohesion"/>
    <property type="evidence" value="ECO:0007669"/>
    <property type="project" value="TreeGrafter"/>
</dbReference>
<evidence type="ECO:0000256" key="2">
    <source>
        <dbReference type="ARBA" id="ARBA00009252"/>
    </source>
</evidence>
<dbReference type="InterPro" id="IPR016024">
    <property type="entry name" value="ARM-type_fold"/>
</dbReference>
<gene>
    <name evidence="10" type="ORF">EK21DRAFT_60193</name>
</gene>
<dbReference type="Pfam" id="PF12765">
    <property type="entry name" value="Cohesin_HEAT"/>
    <property type="match status" value="1"/>
</dbReference>
<dbReference type="GO" id="GO:1990414">
    <property type="term" value="P:replication-born double-strand break repair via sister chromatid exchange"/>
    <property type="evidence" value="ECO:0007669"/>
    <property type="project" value="TreeGrafter"/>
</dbReference>
<dbReference type="GO" id="GO:0061775">
    <property type="term" value="F:cohesin loader activity"/>
    <property type="evidence" value="ECO:0007669"/>
    <property type="project" value="InterPro"/>
</dbReference>
<dbReference type="EMBL" id="ML978171">
    <property type="protein sequence ID" value="KAF2032695.1"/>
    <property type="molecule type" value="Genomic_DNA"/>
</dbReference>
<keyword evidence="3 6" id="KW-0677">Repeat</keyword>
<dbReference type="Proteomes" id="UP000799777">
    <property type="component" value="Unassembled WGS sequence"/>
</dbReference>
<dbReference type="InterPro" id="IPR011989">
    <property type="entry name" value="ARM-like"/>
</dbReference>
<dbReference type="SUPFAM" id="SSF48371">
    <property type="entry name" value="ARM repeat"/>
    <property type="match status" value="1"/>
</dbReference>
<dbReference type="OrthoDB" id="418242at2759"/>
<evidence type="ECO:0000313" key="10">
    <source>
        <dbReference type="EMBL" id="KAF2032695.1"/>
    </source>
</evidence>
<keyword evidence="11" id="KW-1185">Reference proteome</keyword>
<sequence>MSGYEHGNWHNANGAGLVYRPPPTVDEALPYSPFTSIIPFSPDIIPFPSAEPPTPPSTLTPDQQSAAKKAAGILNDEIEGQTTAQHLSDTLRQLRDLLHRDKLPEYNFKPMPQLSTPPPDSPVKDANGADTSSEPKLSPFASMLLNHTDVSFTRPAVIIKAISGRREEYQRYDTIGTPESLSQKKKKAESNAEAGAAALRPEQREITDRKIEELQALMETLCEEKDDLEGSDSFMMLSTADGEYSFMKPRAMNNLSEKMSSVINAGKFAVLPVELVMNVQSLLQPAITSTTKQFLFAQEQDSPEWSESIEAATFALKASRLVLNTMIEGRDDYRMRREEIIDVIIDLIKFIKESCIVPIVQARRSGPSEGLFGSVSGQKKELQAVLLLTGSVLSRYATLIDKYNLSDRALNTLEFLALELLMEQNSESEKDSIFMVQKFEQFRQKAVDVLAQIFARHAEQRNSILNGILSNLEKLPDKKASARHFKSVREVPIMTISALFMRFVQVAATNRETQSNRTAAKSDASEEEGSDYEPGTVRKKKKRNDTPAQTAQALSTDALQIAFTIANSLVERASNVSKTGDKPFRNLLDLFIEDFCNVLGSPEWPAADMLLQQLLVRMQSMLQGPQAAKQSVVDKDMALATMARIGCGVIDFKTRLKKLKRERLDISQSDVSSKLDRLLDEAMSEDSKERVNDTDLLAFKGPYRMVIESLRDYLDLPSSQEDPHLRSISGYQVTFWLAAILRAYPDDSDAHPLAAKDVRKCLESMIMDSGWLARTYKIASGIITLQGQVCRYVPRIAALMMVYLRDKNSSKLRSRGISGLEQLVHKDPRVITESNVKNLVAILADPSPMVRESTLNLVATCLEREPTLERHFLPSILNLTMDPSNGPKKKAIKLLKDVYNAPTSRDNQVKIVASLLLPSMDHEKAISDLSRIVLEEILLTAGSRKDENQLKFDRGKRTTLIIDTIEFIQQHPRRLEAFEKFIIHALSSEAKASDSNFAVCKDLVGDMIDAVISPDTGSNTSTQARVMNALSIFAKVQPTLFTVDQVQLLKLYIKEMANTEDLPLVRPTVIIFRYVFATLQSLQQTFAEEVRASLMSNVSKLANWASSGIATSRDTLIDVAHCLWTVTPMIDQGPLKLCATITSILCQLRPLAVCTKEEAVQKRNKIKSYLILLGTFGKVCNFDQYIEIFRGRISVQARSFMAKNPATAQQLEPLLSTTSPASLVMLDTVRLFTAQAWDMSIRVQALQSVGGICQQSPSLFRRKEIEMIFKLVFMNENNEQLRHVALGAFNEYFSSAERRSETGAEIAVGKGAATGTARLETSFVATETDQSIYHIPKAFLNNFVDVALGKNEDLAMLATNIIASVSRQGLCHPKECGPALVVLGTSPNERLAQLAFTEHKRIHDTQEQILEKEYMQAVRMAFQYQRDVVGDTHGMREANYSPKFARLFEALKSGQKVTFRKFVDNICKQVDFSLATLDTSGDVPEPVLFARFCLENMALLDFPTLQELATCLNAVEAIVLKNTGPAVALAIETEMPKQYVATEAPPVQDVLQQQLGDAAGDEVSFPSFVNQPAAATQLAPPTIDDARLRQITVACMILQMVWETRNFIRRCYNLHKFQGRIPQKDYVKPTQRNNFVSGKELWERLVPIMSALDNRETMVKTCYDFADLLEVDREAMVGEDGEEADLGAGYETPTEGDDANGTPFPTSGRGRKRKSNVSLSNTPKKARGRPAGAKSKKRSPRTPDGDDDSD</sequence>
<evidence type="ECO:0000256" key="6">
    <source>
        <dbReference type="RuleBase" id="RU364107"/>
    </source>
</evidence>
<dbReference type="GO" id="GO:0140588">
    <property type="term" value="P:chromatin looping"/>
    <property type="evidence" value="ECO:0007669"/>
    <property type="project" value="InterPro"/>
</dbReference>
<evidence type="ECO:0000313" key="11">
    <source>
        <dbReference type="Proteomes" id="UP000799777"/>
    </source>
</evidence>
<feature type="region of interest" description="Disordered" evidence="8">
    <location>
        <begin position="177"/>
        <end position="200"/>
    </location>
</feature>
<evidence type="ECO:0000256" key="1">
    <source>
        <dbReference type="ARBA" id="ARBA00004123"/>
    </source>
</evidence>
<dbReference type="InterPro" id="IPR026003">
    <property type="entry name" value="Cohesin_HEAT"/>
</dbReference>
<dbReference type="InterPro" id="IPR024986">
    <property type="entry name" value="Nipped-B_C"/>
</dbReference>
<feature type="region of interest" description="Disordered" evidence="8">
    <location>
        <begin position="511"/>
        <end position="551"/>
    </location>
</feature>
<accession>A0A9P4HDE6</accession>
<evidence type="ECO:0000256" key="5">
    <source>
        <dbReference type="ARBA" id="ARBA00023306"/>
    </source>
</evidence>
<dbReference type="PANTHER" id="PTHR21704">
    <property type="entry name" value="NIPPED-B-LIKE PROTEIN DELANGIN SCC2-RELATED"/>
    <property type="match status" value="1"/>
</dbReference>
<evidence type="ECO:0000256" key="3">
    <source>
        <dbReference type="ARBA" id="ARBA00022737"/>
    </source>
</evidence>
<keyword evidence="7" id="KW-0175">Coiled coil</keyword>
<evidence type="ECO:0000259" key="9">
    <source>
        <dbReference type="Pfam" id="PF12830"/>
    </source>
</evidence>
<evidence type="ECO:0000256" key="7">
    <source>
        <dbReference type="SAM" id="Coils"/>
    </source>
</evidence>
<dbReference type="GO" id="GO:0090694">
    <property type="term" value="C:Scc2-Scc4 cohesin loading complex"/>
    <property type="evidence" value="ECO:0007669"/>
    <property type="project" value="TreeGrafter"/>
</dbReference>
<comment type="similarity">
    <text evidence="2 6">Belongs to the SCC2/Nipped-B family.</text>
</comment>
<comment type="subcellular location">
    <subcellularLocation>
        <location evidence="1 6">Nucleus</location>
    </subcellularLocation>
</comment>
<evidence type="ECO:0000256" key="8">
    <source>
        <dbReference type="SAM" id="MobiDB-lite"/>
    </source>
</evidence>
<dbReference type="GO" id="GO:0010468">
    <property type="term" value="P:regulation of gene expression"/>
    <property type="evidence" value="ECO:0007669"/>
    <property type="project" value="InterPro"/>
</dbReference>
<protein>
    <recommendedName>
        <fullName evidence="6">Sister chromatid cohesion protein</fullName>
    </recommendedName>
</protein>
<organism evidence="10 11">
    <name type="scientific">Setomelanomma holmii</name>
    <dbReference type="NCBI Taxonomy" id="210430"/>
    <lineage>
        <taxon>Eukaryota</taxon>
        <taxon>Fungi</taxon>
        <taxon>Dikarya</taxon>
        <taxon>Ascomycota</taxon>
        <taxon>Pezizomycotina</taxon>
        <taxon>Dothideomycetes</taxon>
        <taxon>Pleosporomycetidae</taxon>
        <taxon>Pleosporales</taxon>
        <taxon>Pleosporineae</taxon>
        <taxon>Phaeosphaeriaceae</taxon>
        <taxon>Setomelanomma</taxon>
    </lineage>
</organism>
<dbReference type="GO" id="GO:0003682">
    <property type="term" value="F:chromatin binding"/>
    <property type="evidence" value="ECO:0007669"/>
    <property type="project" value="TreeGrafter"/>
</dbReference>
<feature type="compositionally biased region" description="Basic residues" evidence="8">
    <location>
        <begin position="1724"/>
        <end position="1740"/>
    </location>
</feature>
<feature type="domain" description="Sister chromatid cohesion C-terminal" evidence="9">
    <location>
        <begin position="1337"/>
        <end position="1517"/>
    </location>
</feature>
<dbReference type="InterPro" id="IPR033031">
    <property type="entry name" value="Scc2/Nipped-B"/>
</dbReference>
<dbReference type="GO" id="GO:0071169">
    <property type="term" value="P:establishment of protein localization to chromatin"/>
    <property type="evidence" value="ECO:0007669"/>
    <property type="project" value="TreeGrafter"/>
</dbReference>